<dbReference type="PANTHER" id="PTHR46560">
    <property type="entry name" value="CYPHER, ISOFORM B"/>
    <property type="match status" value="1"/>
</dbReference>
<gene>
    <name evidence="1" type="ORF">HPBE_LOCUS8279</name>
</gene>
<reference evidence="1 2" key="1">
    <citation type="submission" date="2018-11" db="EMBL/GenBank/DDBJ databases">
        <authorList>
            <consortium name="Pathogen Informatics"/>
        </authorList>
    </citation>
    <scope>NUCLEOTIDE SEQUENCE [LARGE SCALE GENOMIC DNA]</scope>
</reference>
<evidence type="ECO:0000313" key="3">
    <source>
        <dbReference type="WBParaSite" id="HPBE_0000827801-mRNA-1"/>
    </source>
</evidence>
<evidence type="ECO:0000313" key="1">
    <source>
        <dbReference type="EMBL" id="VDO75681.1"/>
    </source>
</evidence>
<dbReference type="PANTHER" id="PTHR46560:SF13">
    <property type="entry name" value="ZP DOMAIN-CONTAINING PROTEIN"/>
    <property type="match status" value="1"/>
</dbReference>
<dbReference type="WBParaSite" id="HPBE_0000827801-mRNA-1">
    <property type="protein sequence ID" value="HPBE_0000827801-mRNA-1"/>
    <property type="gene ID" value="HPBE_0000827801"/>
</dbReference>
<accession>A0A3P7XML6</accession>
<name>A0A183FLU5_HELPZ</name>
<dbReference type="OrthoDB" id="6432511at2759"/>
<dbReference type="AlphaFoldDB" id="A0A183FLU5"/>
<sequence>MPKRTDFTSYQQRVLITRSKRGMFVIINGCLTIIRKRVLRWYLHGEGNSRRAVQQLHPCLQTSGEYSIKLIISPVDGLLVDGFSAMSVRCVYSTQDITLTLPPGQNGVSALQIQYEDFRIIEMLTAFSGPQHDDGVVTGNGGAPLLSMQILDGHGISGPPLSRASVGQRITLDLALKNTAIYDFYVHSCYAHDGTNSPDASINIIDSNGYDFRTTVQNAARGIQNSSDVPFD</sequence>
<dbReference type="Proteomes" id="UP000050761">
    <property type="component" value="Unassembled WGS sequence"/>
</dbReference>
<protein>
    <submittedName>
        <fullName evidence="3">ZP domain-containing protein</fullName>
    </submittedName>
</protein>
<keyword evidence="2" id="KW-1185">Reference proteome</keyword>
<evidence type="ECO:0000313" key="2">
    <source>
        <dbReference type="Proteomes" id="UP000050761"/>
    </source>
</evidence>
<accession>A0A183FLU5</accession>
<dbReference type="EMBL" id="UZAH01026107">
    <property type="protein sequence ID" value="VDO75681.1"/>
    <property type="molecule type" value="Genomic_DNA"/>
</dbReference>
<reference evidence="3" key="2">
    <citation type="submission" date="2019-09" db="UniProtKB">
        <authorList>
            <consortium name="WormBaseParasite"/>
        </authorList>
    </citation>
    <scope>IDENTIFICATION</scope>
</reference>
<proteinExistence type="predicted"/>
<organism evidence="2 3">
    <name type="scientific">Heligmosomoides polygyrus</name>
    <name type="common">Parasitic roundworm</name>
    <dbReference type="NCBI Taxonomy" id="6339"/>
    <lineage>
        <taxon>Eukaryota</taxon>
        <taxon>Metazoa</taxon>
        <taxon>Ecdysozoa</taxon>
        <taxon>Nematoda</taxon>
        <taxon>Chromadorea</taxon>
        <taxon>Rhabditida</taxon>
        <taxon>Rhabditina</taxon>
        <taxon>Rhabditomorpha</taxon>
        <taxon>Strongyloidea</taxon>
        <taxon>Heligmosomidae</taxon>
        <taxon>Heligmosomoides</taxon>
    </lineage>
</organism>